<feature type="region of interest" description="Disordered" evidence="1">
    <location>
        <begin position="307"/>
        <end position="333"/>
    </location>
</feature>
<proteinExistence type="predicted"/>
<accession>A0A6A6QZM5</accession>
<feature type="region of interest" description="Disordered" evidence="1">
    <location>
        <begin position="445"/>
        <end position="475"/>
    </location>
</feature>
<organism evidence="2 3">
    <name type="scientific">Lophium mytilinum</name>
    <dbReference type="NCBI Taxonomy" id="390894"/>
    <lineage>
        <taxon>Eukaryota</taxon>
        <taxon>Fungi</taxon>
        <taxon>Dikarya</taxon>
        <taxon>Ascomycota</taxon>
        <taxon>Pezizomycotina</taxon>
        <taxon>Dothideomycetes</taxon>
        <taxon>Pleosporomycetidae</taxon>
        <taxon>Mytilinidiales</taxon>
        <taxon>Mytilinidiaceae</taxon>
        <taxon>Lophium</taxon>
    </lineage>
</organism>
<evidence type="ECO:0000313" key="2">
    <source>
        <dbReference type="EMBL" id="KAF2496597.1"/>
    </source>
</evidence>
<sequence length="647" mass="71015">MAPKRSFGEVEELLPSEQVRKKSRLSDQGTRMEIPSQGRALQAISINIPTSIRAHATQAEPIEKNISQLYNTRFSSAHSTNENEVDEHEEGRTGYRTELKDQSQVYHEQMDPGYLHTQRLGPSQMLNTAASSHTATNSNMVASMHHGLDSTEVQGAIPTGTFQTTASSRTDPAAHTDPAIQHAPISLTTLASKTAASVFPPFANRFADLDEARRWRRDNICRLPWIPCTDDPTIVEIEADRLKIVNLFYQGMTDQSDVKDNPTSKGREHFVQKPYFTKEKMVCEDVLKGDTGDKVIKQFVNTPIEWRRRKESNRKNNNNRKAPKEDKPRQTYVEPDMTQEYGEAAALGIRSFAAYIGHPTQAQSTMLPPLQTAAPLVHPNTNNPTLQLVPRNGLGSGAASIVTSTHNVDHFGNSVATIIPTIAAQPVGMNAQAEENLATPTILAPQTQKASEPPPKPRAKKLHPQSSTPFENDVSIGNAPILRRDSPIDIDSPSATRNIPHGKAQHQSAAPAVSPLTYLANIQPASIQATNIQPASIQTTNIQPALGLNQPYSPVIAHPVDPVANTSEAAGWDTPPGCVDYIWFPENSVAPSDEIQDNAYLPETSAGVNPDFWNEFLREPTAAPDYSIFNDLGDFGSSNLYDMEEEL</sequence>
<evidence type="ECO:0000256" key="1">
    <source>
        <dbReference type="SAM" id="MobiDB-lite"/>
    </source>
</evidence>
<dbReference type="AlphaFoldDB" id="A0A6A6QZM5"/>
<dbReference type="Proteomes" id="UP000799750">
    <property type="component" value="Unassembled WGS sequence"/>
</dbReference>
<protein>
    <submittedName>
        <fullName evidence="2">Uncharacterized protein</fullName>
    </submittedName>
</protein>
<reference evidence="2" key="1">
    <citation type="journal article" date="2020" name="Stud. Mycol.">
        <title>101 Dothideomycetes genomes: a test case for predicting lifestyles and emergence of pathogens.</title>
        <authorList>
            <person name="Haridas S."/>
            <person name="Albert R."/>
            <person name="Binder M."/>
            <person name="Bloem J."/>
            <person name="Labutti K."/>
            <person name="Salamov A."/>
            <person name="Andreopoulos B."/>
            <person name="Baker S."/>
            <person name="Barry K."/>
            <person name="Bills G."/>
            <person name="Bluhm B."/>
            <person name="Cannon C."/>
            <person name="Castanera R."/>
            <person name="Culley D."/>
            <person name="Daum C."/>
            <person name="Ezra D."/>
            <person name="Gonzalez J."/>
            <person name="Henrissat B."/>
            <person name="Kuo A."/>
            <person name="Liang C."/>
            <person name="Lipzen A."/>
            <person name="Lutzoni F."/>
            <person name="Magnuson J."/>
            <person name="Mondo S."/>
            <person name="Nolan M."/>
            <person name="Ohm R."/>
            <person name="Pangilinan J."/>
            <person name="Park H.-J."/>
            <person name="Ramirez L."/>
            <person name="Alfaro M."/>
            <person name="Sun H."/>
            <person name="Tritt A."/>
            <person name="Yoshinaga Y."/>
            <person name="Zwiers L.-H."/>
            <person name="Turgeon B."/>
            <person name="Goodwin S."/>
            <person name="Spatafora J."/>
            <person name="Crous P."/>
            <person name="Grigoriev I."/>
        </authorList>
    </citation>
    <scope>NUCLEOTIDE SEQUENCE</scope>
    <source>
        <strain evidence="2">CBS 269.34</strain>
    </source>
</reference>
<evidence type="ECO:0000313" key="3">
    <source>
        <dbReference type="Proteomes" id="UP000799750"/>
    </source>
</evidence>
<dbReference type="EMBL" id="MU004187">
    <property type="protein sequence ID" value="KAF2496597.1"/>
    <property type="molecule type" value="Genomic_DNA"/>
</dbReference>
<gene>
    <name evidence="2" type="ORF">BU16DRAFT_607212</name>
</gene>
<name>A0A6A6QZM5_9PEZI</name>
<keyword evidence="3" id="KW-1185">Reference proteome</keyword>
<feature type="region of interest" description="Disordered" evidence="1">
    <location>
        <begin position="1"/>
        <end position="31"/>
    </location>
</feature>